<dbReference type="PIRSF" id="PIRSF006156">
    <property type="entry name" value="YafQ"/>
    <property type="match status" value="1"/>
</dbReference>
<dbReference type="InterPro" id="IPR035093">
    <property type="entry name" value="RelE/ParE_toxin_dom_sf"/>
</dbReference>
<dbReference type="InterPro" id="IPR004386">
    <property type="entry name" value="Toxin_YafQ-like"/>
</dbReference>
<dbReference type="Proteomes" id="UP001517367">
    <property type="component" value="Unassembled WGS sequence"/>
</dbReference>
<comment type="caution">
    <text evidence="2">The sequence shown here is derived from an EMBL/GenBank/DDBJ whole genome shotgun (WGS) entry which is preliminary data.</text>
</comment>
<dbReference type="PANTHER" id="PTHR40588:SF1">
    <property type="entry name" value="MRNA INTERFERASE TOXIN YAFQ"/>
    <property type="match status" value="1"/>
</dbReference>
<dbReference type="RefSeq" id="WP_138731210.1">
    <property type="nucleotide sequence ID" value="NZ_SRMP02000028.1"/>
</dbReference>
<proteinExistence type="predicted"/>
<evidence type="ECO:0000313" key="2">
    <source>
        <dbReference type="EMBL" id="MFN0292634.1"/>
    </source>
</evidence>
<reference evidence="2 3" key="1">
    <citation type="submission" date="2024-12" db="EMBL/GenBank/DDBJ databases">
        <authorList>
            <person name="Hu S."/>
        </authorList>
    </citation>
    <scope>NUCLEOTIDE SEQUENCE [LARGE SCALE GENOMIC DNA]</scope>
    <source>
        <strain evidence="2 3">P-25</strain>
    </source>
</reference>
<dbReference type="PANTHER" id="PTHR40588">
    <property type="entry name" value="MRNA INTERFERASE TOXIN YAFQ"/>
    <property type="match status" value="1"/>
</dbReference>
<organism evidence="2 3">
    <name type="scientific">Pedobacter helvus</name>
    <dbReference type="NCBI Taxonomy" id="2563444"/>
    <lineage>
        <taxon>Bacteria</taxon>
        <taxon>Pseudomonadati</taxon>
        <taxon>Bacteroidota</taxon>
        <taxon>Sphingobacteriia</taxon>
        <taxon>Sphingobacteriales</taxon>
        <taxon>Sphingobacteriaceae</taxon>
        <taxon>Pedobacter</taxon>
    </lineage>
</organism>
<dbReference type="Pfam" id="PF15738">
    <property type="entry name" value="YafQ_toxin"/>
    <property type="match status" value="1"/>
</dbReference>
<evidence type="ECO:0000256" key="1">
    <source>
        <dbReference type="ARBA" id="ARBA00022649"/>
    </source>
</evidence>
<keyword evidence="3" id="KW-1185">Reference proteome</keyword>
<name>A0ABW9JLU0_9SPHI</name>
<gene>
    <name evidence="2" type="ORF">E5L68_014630</name>
</gene>
<sequence length="94" mass="10941">MYTLNYTNKFLKDLKLIKKRSIKDFMLVANFIENELAVKGATGLHKKHKAHKLSGNYADNWECHIKPDLLLIWIEITTDNKISLIRLGTHSDLF</sequence>
<evidence type="ECO:0000313" key="3">
    <source>
        <dbReference type="Proteomes" id="UP001517367"/>
    </source>
</evidence>
<dbReference type="SUPFAM" id="SSF143011">
    <property type="entry name" value="RelE-like"/>
    <property type="match status" value="1"/>
</dbReference>
<keyword evidence="1" id="KW-1277">Toxin-antitoxin system</keyword>
<protein>
    <submittedName>
        <fullName evidence="2">Type II toxin-antitoxin system YafQ family toxin</fullName>
    </submittedName>
</protein>
<accession>A0ABW9JLU0</accession>
<dbReference type="Gene3D" id="3.30.2310.20">
    <property type="entry name" value="RelE-like"/>
    <property type="match status" value="1"/>
</dbReference>
<dbReference type="EMBL" id="SRMP02000028">
    <property type="protein sequence ID" value="MFN0292634.1"/>
    <property type="molecule type" value="Genomic_DNA"/>
</dbReference>
<dbReference type="InterPro" id="IPR007712">
    <property type="entry name" value="RelE/ParE_toxin"/>
</dbReference>
<dbReference type="NCBIfam" id="TIGR02385">
    <property type="entry name" value="RelE_StbE"/>
    <property type="match status" value="1"/>
</dbReference>